<protein>
    <submittedName>
        <fullName evidence="2">Uncharacterized protein</fullName>
    </submittedName>
</protein>
<proteinExistence type="predicted"/>
<dbReference type="Proteomes" id="UP000054776">
    <property type="component" value="Unassembled WGS sequence"/>
</dbReference>
<dbReference type="InParanoid" id="A0A0V1C0L8"/>
<feature type="region of interest" description="Disordered" evidence="1">
    <location>
        <begin position="1"/>
        <end position="61"/>
    </location>
</feature>
<accession>A0A0V1C0L8</accession>
<organism evidence="2 3">
    <name type="scientific">Trichinella spiralis</name>
    <name type="common">Trichina worm</name>
    <dbReference type="NCBI Taxonomy" id="6334"/>
    <lineage>
        <taxon>Eukaryota</taxon>
        <taxon>Metazoa</taxon>
        <taxon>Ecdysozoa</taxon>
        <taxon>Nematoda</taxon>
        <taxon>Enoplea</taxon>
        <taxon>Dorylaimia</taxon>
        <taxon>Trichinellida</taxon>
        <taxon>Trichinellidae</taxon>
        <taxon>Trichinella</taxon>
    </lineage>
</organism>
<gene>
    <name evidence="2" type="ORF">T01_366</name>
</gene>
<comment type="caution">
    <text evidence="2">The sequence shown here is derived from an EMBL/GenBank/DDBJ whole genome shotgun (WGS) entry which is preliminary data.</text>
</comment>
<name>A0A0V1C0L8_TRISP</name>
<reference evidence="2 3" key="1">
    <citation type="submission" date="2015-01" db="EMBL/GenBank/DDBJ databases">
        <title>Evolution of Trichinella species and genotypes.</title>
        <authorList>
            <person name="Korhonen P.K."/>
            <person name="Edoardo P."/>
            <person name="Giuseppe L.R."/>
            <person name="Gasser R.B."/>
        </authorList>
    </citation>
    <scope>NUCLEOTIDE SEQUENCE [LARGE SCALE GENOMIC DNA]</scope>
    <source>
        <strain evidence="2">ISS3</strain>
    </source>
</reference>
<dbReference type="EMBL" id="JYDH01000003">
    <property type="protein sequence ID" value="KRY42689.1"/>
    <property type="molecule type" value="Genomic_DNA"/>
</dbReference>
<keyword evidence="3" id="KW-1185">Reference proteome</keyword>
<evidence type="ECO:0000313" key="3">
    <source>
        <dbReference type="Proteomes" id="UP000054776"/>
    </source>
</evidence>
<sequence length="84" mass="9122">MKDGTSLSACHTHWGGLSRIQGEQKQDGIHPGRSRRRTTEGRKREAVAPLRRGPNSLSGQARWTSCAAAGAWKLGRRGALFPEG</sequence>
<dbReference type="AlphaFoldDB" id="A0A0V1C0L8"/>
<feature type="compositionally biased region" description="Basic and acidic residues" evidence="1">
    <location>
        <begin position="37"/>
        <end position="46"/>
    </location>
</feature>
<evidence type="ECO:0000313" key="2">
    <source>
        <dbReference type="EMBL" id="KRY42689.1"/>
    </source>
</evidence>
<evidence type="ECO:0000256" key="1">
    <source>
        <dbReference type="SAM" id="MobiDB-lite"/>
    </source>
</evidence>